<keyword evidence="5" id="KW-0411">Iron-sulfur</keyword>
<evidence type="ECO:0008006" key="8">
    <source>
        <dbReference type="Google" id="ProtNLM"/>
    </source>
</evidence>
<feature type="non-terminal residue" evidence="6">
    <location>
        <position position="1"/>
    </location>
</feature>
<evidence type="ECO:0000256" key="5">
    <source>
        <dbReference type="ARBA" id="ARBA00023014"/>
    </source>
</evidence>
<organism evidence="6 7">
    <name type="scientific">Paraburkholderia terricola</name>
    <dbReference type="NCBI Taxonomy" id="169427"/>
    <lineage>
        <taxon>Bacteria</taxon>
        <taxon>Pseudomonadati</taxon>
        <taxon>Pseudomonadota</taxon>
        <taxon>Betaproteobacteria</taxon>
        <taxon>Burkholderiales</taxon>
        <taxon>Burkholderiaceae</taxon>
        <taxon>Paraburkholderia</taxon>
    </lineage>
</organism>
<name>A0ABU1M225_9BURK</name>
<proteinExistence type="predicted"/>
<evidence type="ECO:0000256" key="3">
    <source>
        <dbReference type="ARBA" id="ARBA00023002"/>
    </source>
</evidence>
<evidence type="ECO:0000256" key="2">
    <source>
        <dbReference type="ARBA" id="ARBA00022723"/>
    </source>
</evidence>
<sequence>DVVVNDHLGVAAELESDMRHVVETYECEWKKAVTDPETRKRFRHFVNSDQADNTVTFVEERGQIRPATPVERQAKLVSIPVVVETV</sequence>
<comment type="caution">
    <text evidence="6">The sequence shown here is derived from an EMBL/GenBank/DDBJ whole genome shotgun (WGS) entry which is preliminary data.</text>
</comment>
<reference evidence="6 7" key="1">
    <citation type="submission" date="2023-07" db="EMBL/GenBank/DDBJ databases">
        <title>Sorghum-associated microbial communities from plants grown in Nebraska, USA.</title>
        <authorList>
            <person name="Schachtman D."/>
        </authorList>
    </citation>
    <scope>NUCLEOTIDE SEQUENCE [LARGE SCALE GENOMIC DNA]</scope>
    <source>
        <strain evidence="6 7">DS1316</strain>
    </source>
</reference>
<dbReference type="EMBL" id="JAVDRP010000032">
    <property type="protein sequence ID" value="MDR6413077.1"/>
    <property type="molecule type" value="Genomic_DNA"/>
</dbReference>
<keyword evidence="1" id="KW-0349">Heme</keyword>
<dbReference type="PANTHER" id="PTHR43809">
    <property type="entry name" value="NITRITE REDUCTASE (NADH) LARGE SUBUNIT"/>
    <property type="match status" value="1"/>
</dbReference>
<keyword evidence="4" id="KW-0408">Iron</keyword>
<keyword evidence="2" id="KW-0479">Metal-binding</keyword>
<dbReference type="Proteomes" id="UP001264340">
    <property type="component" value="Unassembled WGS sequence"/>
</dbReference>
<evidence type="ECO:0000313" key="6">
    <source>
        <dbReference type="EMBL" id="MDR6413077.1"/>
    </source>
</evidence>
<dbReference type="PANTHER" id="PTHR43809:SF1">
    <property type="entry name" value="NITRITE REDUCTASE (NADH) LARGE SUBUNIT"/>
    <property type="match status" value="1"/>
</dbReference>
<evidence type="ECO:0000256" key="4">
    <source>
        <dbReference type="ARBA" id="ARBA00023004"/>
    </source>
</evidence>
<evidence type="ECO:0000313" key="7">
    <source>
        <dbReference type="Proteomes" id="UP001264340"/>
    </source>
</evidence>
<protein>
    <recommendedName>
        <fullName evidence="8">Nitrite reductase (NAD(P)H)</fullName>
    </recommendedName>
</protein>
<dbReference type="InterPro" id="IPR052034">
    <property type="entry name" value="NasD-like"/>
</dbReference>
<keyword evidence="7" id="KW-1185">Reference proteome</keyword>
<gene>
    <name evidence="6" type="ORF">J2804_006514</name>
</gene>
<keyword evidence="3" id="KW-0560">Oxidoreductase</keyword>
<accession>A0ABU1M225</accession>
<evidence type="ECO:0000256" key="1">
    <source>
        <dbReference type="ARBA" id="ARBA00022617"/>
    </source>
</evidence>